<keyword evidence="2 5" id="KW-0732">Signal</keyword>
<evidence type="ECO:0000256" key="2">
    <source>
        <dbReference type="ARBA" id="ARBA00022729"/>
    </source>
</evidence>
<keyword evidence="3" id="KW-0677">Repeat</keyword>
<gene>
    <name evidence="7" type="ORF">MELIAE_LOCUS7834</name>
</gene>
<accession>A0A9P0B7K8</accession>
<dbReference type="SMART" id="SM00364">
    <property type="entry name" value="LRR_BAC"/>
    <property type="match status" value="11"/>
</dbReference>
<feature type="region of interest" description="Disordered" evidence="4">
    <location>
        <begin position="1366"/>
        <end position="1417"/>
    </location>
</feature>
<feature type="compositionally biased region" description="Basic and acidic residues" evidence="4">
    <location>
        <begin position="1161"/>
        <end position="1171"/>
    </location>
</feature>
<evidence type="ECO:0000256" key="4">
    <source>
        <dbReference type="SAM" id="MobiDB-lite"/>
    </source>
</evidence>
<name>A0A9P0B7K8_BRAAE</name>
<protein>
    <recommendedName>
        <fullName evidence="6">LRRCT domain-containing protein</fullName>
    </recommendedName>
</protein>
<dbReference type="InterPro" id="IPR001611">
    <property type="entry name" value="Leu-rich_rpt"/>
</dbReference>
<feature type="domain" description="LRRCT" evidence="6">
    <location>
        <begin position="920"/>
        <end position="962"/>
    </location>
</feature>
<evidence type="ECO:0000256" key="5">
    <source>
        <dbReference type="SAM" id="SignalP"/>
    </source>
</evidence>
<dbReference type="OrthoDB" id="8195690at2759"/>
<dbReference type="InterPro" id="IPR003591">
    <property type="entry name" value="Leu-rich_rpt_typical-subtyp"/>
</dbReference>
<dbReference type="PANTHER" id="PTHR24373">
    <property type="entry name" value="SLIT RELATED LEUCINE-RICH REPEAT NEURONAL PROTEIN"/>
    <property type="match status" value="1"/>
</dbReference>
<feature type="signal peptide" evidence="5">
    <location>
        <begin position="1"/>
        <end position="20"/>
    </location>
</feature>
<evidence type="ECO:0000256" key="1">
    <source>
        <dbReference type="ARBA" id="ARBA00022614"/>
    </source>
</evidence>
<dbReference type="PANTHER" id="PTHR24373:SF387">
    <property type="entry name" value="LEUCINE-RICH REPEATS AND IMMUNOGLOBULIN-LIKE DOMAINS PROTEIN SMA-10"/>
    <property type="match status" value="1"/>
</dbReference>
<dbReference type="Pfam" id="PF13855">
    <property type="entry name" value="LRR_8"/>
    <property type="match status" value="5"/>
</dbReference>
<dbReference type="GO" id="GO:0005615">
    <property type="term" value="C:extracellular space"/>
    <property type="evidence" value="ECO:0007669"/>
    <property type="project" value="TreeGrafter"/>
</dbReference>
<dbReference type="InterPro" id="IPR000483">
    <property type="entry name" value="Cys-rich_flank_reg_C"/>
</dbReference>
<evidence type="ECO:0000259" key="6">
    <source>
        <dbReference type="SMART" id="SM00082"/>
    </source>
</evidence>
<dbReference type="SMART" id="SM00365">
    <property type="entry name" value="LRR_SD22"/>
    <property type="match status" value="8"/>
</dbReference>
<dbReference type="SUPFAM" id="SSF52058">
    <property type="entry name" value="L domain-like"/>
    <property type="match status" value="3"/>
</dbReference>
<evidence type="ECO:0000313" key="7">
    <source>
        <dbReference type="EMBL" id="CAH0557026.1"/>
    </source>
</evidence>
<dbReference type="Gene3D" id="3.80.10.10">
    <property type="entry name" value="Ribonuclease Inhibitor"/>
    <property type="match status" value="5"/>
</dbReference>
<keyword evidence="8" id="KW-1185">Reference proteome</keyword>
<dbReference type="SMART" id="SM00369">
    <property type="entry name" value="LRR_TYP"/>
    <property type="match status" value="24"/>
</dbReference>
<feature type="region of interest" description="Disordered" evidence="4">
    <location>
        <begin position="1153"/>
        <end position="1174"/>
    </location>
</feature>
<sequence length="1469" mass="165715">MNCHCVLMLLFSGLINRISAQSGCPPLESILPCRCLMRGDEYQIWCSHSDLPRVLDGLRSVGHYITRPIDELILENNYLPSLPGKTFIHLKVMRLMLRYNGLERVSSDWLGGLGGSLMELFIVEPELRTLPEDSLLHLNSLEAITVQTNLMKRLPLISRLPNLRYVQVESLSLLEISPRNFKDNPRLEKLHITMSPRLTRLEANVLIDLPSLNLINISYCGVNWMHPRALSNLPALKELAFVGNKIIDAGMIGRGSRDLPELEVIKLDYNYIDKIGEASFVDLPALKKLHLSNNLITELHHGAFHRVPQLRSLDLNRNNLRRVHPESFLQHSGSGLEELWLVENDISHVAELRSLLDALPRLQFLDMSYNNLEAIPFGALRGHPTLEYLHLDYNKIHLIDREAFMAMPALRELRLKNNSLSDMLEGPLWNLPALKGLDLSGNFFRRLEPEFLANLPALRRIDVSLNELTFIDPAFFILTPELEHVNISFNALSALHPATFRHLLGLYELDISHNRLLEFVPGLPRGIEYLHMSHNQITALPLQPSPDLDLPSLRLLDISSNRIHKLIKGGLITMPQLRRLYVSHNLIQSISETALEGLNRLETLDFHENRITEIHPYALKEMIELRELNLRNNRLDILLPDVFKNAPMLKLLDISRNQISEILPGTLDKNRELQVIDASHNGLVQLSSTFFGLKNLQILDLTKNRLKHIDTDILNSLTSLKELKASKNFIQELKQGAFNSLQHLKTLDLDNNELEFIEPHAIRALPLLKSLKLSKNKLKELPNSAFSNLPLLQKAELQENQLRLLGPNTFNIVPHLLMLNMSHNQLLSVEDAGLRSLRSLEMLDLSKNRLNRVAGANLEKMEWLVELRMDDNNICGVQGSFNNMPRLRVLTMKNNKMMTFPEQAVERLRGNIAVLDIEGNPLVCSCNLMWLQNWLQESSSNGPRCVDGTLLREMRLSRQECTENQNNLDMVAPGCEAELLSAPGQYGTSQVFSQWQKLKSNKTKDGIRGNLPPSPEESEYFYDEYVDYQYNDTAVPHPNNGLDFKQQLVETITIKPIAPSTTKSPHYTVGDTPTIYAAPQNKTKPDIPKEVVNSPSTSGFTFFGVPLPSLNLNNLLKGNLGRMSDKKQQTPLNLTPPPIIPTITAQRKTAIVNKPTGNGRRGIEPPPKERFSLPASQLNPIVPMMPNEPEIQTGGFKPILPGTGGFKPMVSPTQKPNVTMEVETSTLKSQESKEVVSTVKPPLFVSNTTMFVRREDLPKNKPPVVLPSKVDSNSVKNITQEPPKDKVEVLNKAKIEEVSKDEIKTLLQQPVANDFPKDFDSIESEILTTENSAITLPSPQYPTTTLAVPTTKKFEGSPLSALLVPDGQQPLFKPSGRPSIQKVQSPYLKPTQENPEAAEPLKNNREGKNRQPDTEDVAIDETNWYFANYNKTNVEPYVGKIVNSQNNAGNLVFMDKVICILVFAVSRFI</sequence>
<reference evidence="7" key="1">
    <citation type="submission" date="2021-12" db="EMBL/GenBank/DDBJ databases">
        <authorList>
            <person name="King R."/>
        </authorList>
    </citation>
    <scope>NUCLEOTIDE SEQUENCE</scope>
</reference>
<dbReference type="SMART" id="SM00082">
    <property type="entry name" value="LRRCT"/>
    <property type="match status" value="1"/>
</dbReference>
<feature type="chain" id="PRO_5040350602" description="LRRCT domain-containing protein" evidence="5">
    <location>
        <begin position="21"/>
        <end position="1469"/>
    </location>
</feature>
<dbReference type="InterPro" id="IPR032675">
    <property type="entry name" value="LRR_dom_sf"/>
</dbReference>
<organism evidence="7 8">
    <name type="scientific">Brassicogethes aeneus</name>
    <name type="common">Rape pollen beetle</name>
    <name type="synonym">Meligethes aeneus</name>
    <dbReference type="NCBI Taxonomy" id="1431903"/>
    <lineage>
        <taxon>Eukaryota</taxon>
        <taxon>Metazoa</taxon>
        <taxon>Ecdysozoa</taxon>
        <taxon>Arthropoda</taxon>
        <taxon>Hexapoda</taxon>
        <taxon>Insecta</taxon>
        <taxon>Pterygota</taxon>
        <taxon>Neoptera</taxon>
        <taxon>Endopterygota</taxon>
        <taxon>Coleoptera</taxon>
        <taxon>Polyphaga</taxon>
        <taxon>Cucujiformia</taxon>
        <taxon>Nitidulidae</taxon>
        <taxon>Meligethinae</taxon>
        <taxon>Brassicogethes</taxon>
    </lineage>
</organism>
<dbReference type="InterPro" id="IPR050328">
    <property type="entry name" value="Dev_Immune_Receptor"/>
</dbReference>
<proteinExistence type="predicted"/>
<dbReference type="EMBL" id="OV121136">
    <property type="protein sequence ID" value="CAH0557026.1"/>
    <property type="molecule type" value="Genomic_DNA"/>
</dbReference>
<feature type="compositionally biased region" description="Basic and acidic residues" evidence="4">
    <location>
        <begin position="1402"/>
        <end position="1413"/>
    </location>
</feature>
<dbReference type="GO" id="GO:0031012">
    <property type="term" value="C:extracellular matrix"/>
    <property type="evidence" value="ECO:0007669"/>
    <property type="project" value="TreeGrafter"/>
</dbReference>
<evidence type="ECO:0000313" key="8">
    <source>
        <dbReference type="Proteomes" id="UP001154078"/>
    </source>
</evidence>
<keyword evidence="1" id="KW-0433">Leucine-rich repeat</keyword>
<evidence type="ECO:0000256" key="3">
    <source>
        <dbReference type="ARBA" id="ARBA00022737"/>
    </source>
</evidence>
<dbReference type="Proteomes" id="UP001154078">
    <property type="component" value="Chromosome 5"/>
</dbReference>